<evidence type="ECO:0000313" key="5">
    <source>
        <dbReference type="Proteomes" id="UP000198723"/>
    </source>
</evidence>
<gene>
    <name evidence="4" type="ORF">GA0061105_102469</name>
</gene>
<dbReference type="InterPro" id="IPR041698">
    <property type="entry name" value="Methyltransf_25"/>
</dbReference>
<dbReference type="EMBL" id="FMAJ01000002">
    <property type="protein sequence ID" value="SCB57477.1"/>
    <property type="molecule type" value="Genomic_DNA"/>
</dbReference>
<protein>
    <submittedName>
        <fullName evidence="4">Methyltransferase domain-containing protein</fullName>
    </submittedName>
</protein>
<sequence length="195" mass="21219">MPHDRTSAFYDNNAEIYANRARSLPKLKLDAFLARLAPGAAILELGCGGGQDSAYMLSQGFDVTATDGSPQLARQAEARIGRTVKIMLFEDLNAEAAFDGVWAEASLLHVPRPNLPDVFTRIHRALRTGGILHASFKSGEAEGHDNLGRYYNYPSAGWLSKLLTAGGWRNLAIEESDGGGYDGKPTRWLIVSAQR</sequence>
<organism evidence="4 5">
    <name type="scientific">Rhizobium aethiopicum</name>
    <dbReference type="NCBI Taxonomy" id="1138170"/>
    <lineage>
        <taxon>Bacteria</taxon>
        <taxon>Pseudomonadati</taxon>
        <taxon>Pseudomonadota</taxon>
        <taxon>Alphaproteobacteria</taxon>
        <taxon>Hyphomicrobiales</taxon>
        <taxon>Rhizobiaceae</taxon>
        <taxon>Rhizobium/Agrobacterium group</taxon>
        <taxon>Rhizobium</taxon>
    </lineage>
</organism>
<dbReference type="RefSeq" id="WP_092748912.1">
    <property type="nucleotide sequence ID" value="NZ_FMAJ01000002.1"/>
</dbReference>
<proteinExistence type="predicted"/>
<dbReference type="CDD" id="cd02440">
    <property type="entry name" value="AdoMet_MTases"/>
    <property type="match status" value="1"/>
</dbReference>
<dbReference type="InterPro" id="IPR029063">
    <property type="entry name" value="SAM-dependent_MTases_sf"/>
</dbReference>
<evidence type="ECO:0000259" key="3">
    <source>
        <dbReference type="Pfam" id="PF13649"/>
    </source>
</evidence>
<keyword evidence="1 4" id="KW-0489">Methyltransferase</keyword>
<dbReference type="GO" id="GO:0032259">
    <property type="term" value="P:methylation"/>
    <property type="evidence" value="ECO:0007669"/>
    <property type="project" value="UniProtKB-KW"/>
</dbReference>
<evidence type="ECO:0000256" key="2">
    <source>
        <dbReference type="ARBA" id="ARBA00022679"/>
    </source>
</evidence>
<reference evidence="4 5" key="1">
    <citation type="submission" date="2016-08" db="EMBL/GenBank/DDBJ databases">
        <authorList>
            <person name="Seilhamer J.J."/>
        </authorList>
    </citation>
    <scope>NUCLEOTIDE SEQUENCE [LARGE SCALE GENOMIC DNA]</scope>
    <source>
        <strain evidence="4 5">HBR26</strain>
    </source>
</reference>
<dbReference type="PANTHER" id="PTHR43861">
    <property type="entry name" value="TRANS-ACONITATE 2-METHYLTRANSFERASE-RELATED"/>
    <property type="match status" value="1"/>
</dbReference>
<dbReference type="GO" id="GO:0008168">
    <property type="term" value="F:methyltransferase activity"/>
    <property type="evidence" value="ECO:0007669"/>
    <property type="project" value="UniProtKB-KW"/>
</dbReference>
<evidence type="ECO:0000256" key="1">
    <source>
        <dbReference type="ARBA" id="ARBA00022603"/>
    </source>
</evidence>
<dbReference type="Proteomes" id="UP000198723">
    <property type="component" value="Unassembled WGS sequence"/>
</dbReference>
<accession>A0A1C3XYY9</accession>
<evidence type="ECO:0000313" key="4">
    <source>
        <dbReference type="EMBL" id="SCB57477.1"/>
    </source>
</evidence>
<dbReference type="Gene3D" id="3.40.50.150">
    <property type="entry name" value="Vaccinia Virus protein VP39"/>
    <property type="match status" value="1"/>
</dbReference>
<dbReference type="STRING" id="1138170.GA0061105_102469"/>
<keyword evidence="2 4" id="KW-0808">Transferase</keyword>
<feature type="domain" description="Methyltransferase" evidence="3">
    <location>
        <begin position="42"/>
        <end position="130"/>
    </location>
</feature>
<dbReference type="SUPFAM" id="SSF53335">
    <property type="entry name" value="S-adenosyl-L-methionine-dependent methyltransferases"/>
    <property type="match status" value="1"/>
</dbReference>
<dbReference type="Pfam" id="PF13649">
    <property type="entry name" value="Methyltransf_25"/>
    <property type="match status" value="1"/>
</dbReference>
<dbReference type="PANTHER" id="PTHR43861:SF1">
    <property type="entry name" value="TRANS-ACONITATE 2-METHYLTRANSFERASE"/>
    <property type="match status" value="1"/>
</dbReference>
<name>A0A1C3XYY9_9HYPH</name>
<dbReference type="AlphaFoldDB" id="A0A1C3XYY9"/>